<name>A0A520LL94_9GAMM</name>
<dbReference type="GO" id="GO:0016740">
    <property type="term" value="F:transferase activity"/>
    <property type="evidence" value="ECO:0007669"/>
    <property type="project" value="UniProtKB-KW"/>
</dbReference>
<dbReference type="EMBL" id="SHBO01000032">
    <property type="protein sequence ID" value="RZO06022.1"/>
    <property type="molecule type" value="Genomic_DNA"/>
</dbReference>
<dbReference type="AlphaFoldDB" id="A0A520LL94"/>
<protein>
    <submittedName>
        <fullName evidence="1">GNAT family N-acetyltransferase</fullName>
    </submittedName>
</protein>
<dbReference type="InterPro" id="IPR007434">
    <property type="entry name" value="FemAB-like"/>
</dbReference>
<evidence type="ECO:0000313" key="1">
    <source>
        <dbReference type="EMBL" id="RZO06022.1"/>
    </source>
</evidence>
<dbReference type="Pfam" id="PF04339">
    <property type="entry name" value="FemAB_like"/>
    <property type="match status" value="1"/>
</dbReference>
<sequence length="357" mass="41745">MHPEYPFISNAFLDPLEKSGCVSKSNGWHPNHISSSEGGKDLFMPLYVKDHSMGEYVFDQLWANAFYQHGLDYYPKLITSIPFTPVTGTRVRCKNSITKKDCETLREKIESICINSGGSSWHALFVDKNLVEKFSGSDLLTRTGIQYHWQNNGYDCFDDFLARLNSRKRKMIKKERSAITKNLITIKVAYKADITESMWDFFFEMYQRTYLKRNGTLGYLNREFFRLIAHSLSEQICMIVAEKDSRMIGCALYFFDDTKLYGRYWGSIDQYEFLHFELCYYQGIELAIKNNLLVFDAGAQGEHKLLRGFEPIKTVSLHWIRDERFRSAISDFLIKERAAVERQIDLCRTVLPYKRHA</sequence>
<keyword evidence="1" id="KW-0808">Transferase</keyword>
<dbReference type="Gene3D" id="3.40.630.30">
    <property type="match status" value="1"/>
</dbReference>
<dbReference type="InterPro" id="IPR016181">
    <property type="entry name" value="Acyl_CoA_acyltransferase"/>
</dbReference>
<organism evidence="1 2">
    <name type="scientific">SAR92 clade bacterium</name>
    <dbReference type="NCBI Taxonomy" id="2315479"/>
    <lineage>
        <taxon>Bacteria</taxon>
        <taxon>Pseudomonadati</taxon>
        <taxon>Pseudomonadota</taxon>
        <taxon>Gammaproteobacteria</taxon>
        <taxon>Cellvibrionales</taxon>
        <taxon>Porticoccaceae</taxon>
        <taxon>SAR92 clade</taxon>
    </lineage>
</organism>
<comment type="caution">
    <text evidence="1">The sequence shown here is derived from an EMBL/GenBank/DDBJ whole genome shotgun (WGS) entry which is preliminary data.</text>
</comment>
<accession>A0A520LL94</accession>
<evidence type="ECO:0000313" key="2">
    <source>
        <dbReference type="Proteomes" id="UP000318148"/>
    </source>
</evidence>
<dbReference type="Proteomes" id="UP000318148">
    <property type="component" value="Unassembled WGS sequence"/>
</dbReference>
<dbReference type="SUPFAM" id="SSF55729">
    <property type="entry name" value="Acyl-CoA N-acyltransferases (Nat)"/>
    <property type="match status" value="1"/>
</dbReference>
<proteinExistence type="predicted"/>
<dbReference type="PANTHER" id="PTHR47017">
    <property type="entry name" value="ACYL-COA"/>
    <property type="match status" value="1"/>
</dbReference>
<reference evidence="1 2" key="1">
    <citation type="submission" date="2019-02" db="EMBL/GenBank/DDBJ databases">
        <title>Prokaryotic population dynamics and viral predation in marine succession experiment using metagenomics: the confinement effect.</title>
        <authorList>
            <person name="Haro-Moreno J.M."/>
            <person name="Rodriguez-Valera F."/>
            <person name="Lopez-Perez M."/>
        </authorList>
    </citation>
    <scope>NUCLEOTIDE SEQUENCE [LARGE SCALE GENOMIC DNA]</scope>
    <source>
        <strain evidence="1">MED-G169</strain>
    </source>
</reference>
<dbReference type="PANTHER" id="PTHR47017:SF1">
    <property type="entry name" value="ACYL-COA"/>
    <property type="match status" value="1"/>
</dbReference>
<gene>
    <name evidence="1" type="ORF">EVB02_02910</name>
</gene>